<dbReference type="Gene3D" id="2.60.40.10">
    <property type="entry name" value="Immunoglobulins"/>
    <property type="match status" value="1"/>
</dbReference>
<evidence type="ECO:0000256" key="1">
    <source>
        <dbReference type="ARBA" id="ARBA00022729"/>
    </source>
</evidence>
<evidence type="ECO:0000256" key="3">
    <source>
        <dbReference type="ARBA" id="ARBA00023326"/>
    </source>
</evidence>
<dbReference type="CDD" id="cd00063">
    <property type="entry name" value="FN3"/>
    <property type="match status" value="1"/>
</dbReference>
<dbReference type="OrthoDB" id="9815928at2"/>
<evidence type="ECO:0000259" key="5">
    <source>
        <dbReference type="PROSITE" id="PS50240"/>
    </source>
</evidence>
<dbReference type="Pfam" id="PF13517">
    <property type="entry name" value="FG-GAP_3"/>
    <property type="match status" value="2"/>
</dbReference>
<dbReference type="InterPro" id="IPR003961">
    <property type="entry name" value="FN3_dom"/>
</dbReference>
<dbReference type="Pfam" id="PF01839">
    <property type="entry name" value="FG-GAP"/>
    <property type="match status" value="1"/>
</dbReference>
<dbReference type="InterPro" id="IPR013517">
    <property type="entry name" value="FG-GAP"/>
</dbReference>
<dbReference type="InterPro" id="IPR001314">
    <property type="entry name" value="Peptidase_S1A"/>
</dbReference>
<keyword evidence="7" id="KW-0645">Protease</keyword>
<name>A0A5M7C3L0_SACHI</name>
<dbReference type="PANTHER" id="PTHR46580">
    <property type="entry name" value="SENSOR KINASE-RELATED"/>
    <property type="match status" value="1"/>
</dbReference>
<dbReference type="InterPro" id="IPR001254">
    <property type="entry name" value="Trypsin_dom"/>
</dbReference>
<keyword evidence="3" id="KW-0624">Polysaccharide degradation</keyword>
<feature type="compositionally biased region" description="Basic and acidic residues" evidence="4">
    <location>
        <begin position="1"/>
        <end position="15"/>
    </location>
</feature>
<dbReference type="SUPFAM" id="SSF50494">
    <property type="entry name" value="Trypsin-like serine proteases"/>
    <property type="match status" value="1"/>
</dbReference>
<dbReference type="PROSITE" id="PS50853">
    <property type="entry name" value="FN3"/>
    <property type="match status" value="1"/>
</dbReference>
<dbReference type="PROSITE" id="PS50240">
    <property type="entry name" value="TRYPSIN_DOM"/>
    <property type="match status" value="1"/>
</dbReference>
<keyword evidence="8" id="KW-1185">Reference proteome</keyword>
<keyword evidence="7" id="KW-0378">Hydrolase</keyword>
<dbReference type="GO" id="GO:0016798">
    <property type="term" value="F:hydrolase activity, acting on glycosyl bonds"/>
    <property type="evidence" value="ECO:0007669"/>
    <property type="project" value="UniProtKB-KW"/>
</dbReference>
<accession>A0A5M7C3L0</accession>
<dbReference type="SUPFAM" id="SSF69318">
    <property type="entry name" value="Integrin alpha N-terminal domain"/>
    <property type="match status" value="1"/>
</dbReference>
<keyword evidence="1" id="KW-0732">Signal</keyword>
<dbReference type="PRINTS" id="PR00722">
    <property type="entry name" value="CHYMOTRYPSIN"/>
</dbReference>
<dbReference type="Proteomes" id="UP000323946">
    <property type="component" value="Unassembled WGS sequence"/>
</dbReference>
<organism evidence="7 8">
    <name type="scientific">Saccharopolyspora hirsuta</name>
    <dbReference type="NCBI Taxonomy" id="1837"/>
    <lineage>
        <taxon>Bacteria</taxon>
        <taxon>Bacillati</taxon>
        <taxon>Actinomycetota</taxon>
        <taxon>Actinomycetes</taxon>
        <taxon>Pseudonocardiales</taxon>
        <taxon>Pseudonocardiaceae</taxon>
        <taxon>Saccharopolyspora</taxon>
    </lineage>
</organism>
<reference evidence="7 8" key="1">
    <citation type="submission" date="2019-09" db="EMBL/GenBank/DDBJ databases">
        <title>Draft genome sequence of the thermophilic Saccharopolyspora hirsuta VKM Ac-666T.</title>
        <authorList>
            <person name="Lobastova T.G."/>
            <person name="Fokina V."/>
            <person name="Bragin E.Y."/>
            <person name="Shtratnikova V.Y."/>
            <person name="Starodumova I.P."/>
            <person name="Tarlachkov S.V."/>
            <person name="Donova M.V."/>
        </authorList>
    </citation>
    <scope>NUCLEOTIDE SEQUENCE [LARGE SCALE GENOMIC DNA]</scope>
    <source>
        <strain evidence="7 8">VKM Ac-666</strain>
    </source>
</reference>
<dbReference type="AlphaFoldDB" id="A0A5M7C3L0"/>
<dbReference type="GO" id="GO:0006508">
    <property type="term" value="P:proteolysis"/>
    <property type="evidence" value="ECO:0007669"/>
    <property type="project" value="UniProtKB-KW"/>
</dbReference>
<dbReference type="Gene3D" id="2.40.128.340">
    <property type="match status" value="1"/>
</dbReference>
<evidence type="ECO:0000259" key="6">
    <source>
        <dbReference type="PROSITE" id="PS50853"/>
    </source>
</evidence>
<dbReference type="Gene3D" id="2.40.10.10">
    <property type="entry name" value="Trypsin-like serine proteases"/>
    <property type="match status" value="1"/>
</dbReference>
<dbReference type="InterPro" id="IPR009003">
    <property type="entry name" value="Peptidase_S1_PA"/>
</dbReference>
<dbReference type="PANTHER" id="PTHR46580:SF2">
    <property type="entry name" value="MAM DOMAIN-CONTAINING PROTEIN"/>
    <property type="match status" value="1"/>
</dbReference>
<dbReference type="InterPro" id="IPR043504">
    <property type="entry name" value="Peptidase_S1_PA_chymotrypsin"/>
</dbReference>
<dbReference type="GO" id="GO:0004252">
    <property type="term" value="F:serine-type endopeptidase activity"/>
    <property type="evidence" value="ECO:0007669"/>
    <property type="project" value="InterPro"/>
</dbReference>
<dbReference type="SMART" id="SM00020">
    <property type="entry name" value="Tryp_SPc"/>
    <property type="match status" value="1"/>
</dbReference>
<dbReference type="InterPro" id="IPR013783">
    <property type="entry name" value="Ig-like_fold"/>
</dbReference>
<protein>
    <submittedName>
        <fullName evidence="7">Trypsin-like serine protease</fullName>
    </submittedName>
</protein>
<keyword evidence="2" id="KW-0326">Glycosidase</keyword>
<evidence type="ECO:0000313" key="7">
    <source>
        <dbReference type="EMBL" id="KAA5835057.1"/>
    </source>
</evidence>
<feature type="domain" description="Peptidase S1" evidence="5">
    <location>
        <begin position="101"/>
        <end position="310"/>
    </location>
</feature>
<evidence type="ECO:0000256" key="2">
    <source>
        <dbReference type="ARBA" id="ARBA00023295"/>
    </source>
</evidence>
<keyword evidence="3" id="KW-0119">Carbohydrate metabolism</keyword>
<dbReference type="InterPro" id="IPR036116">
    <property type="entry name" value="FN3_sf"/>
</dbReference>
<feature type="domain" description="Fibronectin type-III" evidence="6">
    <location>
        <begin position="308"/>
        <end position="397"/>
    </location>
</feature>
<evidence type="ECO:0000256" key="4">
    <source>
        <dbReference type="SAM" id="MobiDB-lite"/>
    </source>
</evidence>
<gene>
    <name evidence="7" type="ORF">F1721_09665</name>
</gene>
<dbReference type="EMBL" id="VWPH01000004">
    <property type="protein sequence ID" value="KAA5835057.1"/>
    <property type="molecule type" value="Genomic_DNA"/>
</dbReference>
<dbReference type="Gene3D" id="2.130.10.130">
    <property type="entry name" value="Integrin alpha, N-terminal"/>
    <property type="match status" value="2"/>
</dbReference>
<dbReference type="Pfam" id="PF00089">
    <property type="entry name" value="Trypsin"/>
    <property type="match status" value="1"/>
</dbReference>
<comment type="caution">
    <text evidence="7">The sequence shown here is derived from an EMBL/GenBank/DDBJ whole genome shotgun (WGS) entry which is preliminary data.</text>
</comment>
<dbReference type="SUPFAM" id="SSF49265">
    <property type="entry name" value="Fibronectin type III"/>
    <property type="match status" value="1"/>
</dbReference>
<dbReference type="InterPro" id="IPR028994">
    <property type="entry name" value="Integrin_alpha_N"/>
</dbReference>
<feature type="region of interest" description="Disordered" evidence="4">
    <location>
        <begin position="1"/>
        <end position="38"/>
    </location>
</feature>
<proteinExistence type="predicted"/>
<evidence type="ECO:0000313" key="8">
    <source>
        <dbReference type="Proteomes" id="UP000323946"/>
    </source>
</evidence>
<dbReference type="GO" id="GO:0000272">
    <property type="term" value="P:polysaccharide catabolic process"/>
    <property type="evidence" value="ECO:0007669"/>
    <property type="project" value="UniProtKB-KW"/>
</dbReference>
<sequence length="703" mass="74556">MDHRRNSSRLHDPRWRAQRGRPHHGQWEDRGRRHPARRAQTCRRRQCSAWRRPGDPRRAAGFVTESMQGAFMTRPFRSRLLTAVAVTATGAALVSAPAHAVSGGATADTGAQPYLAKISIGTNDAACSGVLVAPQWVATSAACFAPVPSKPGKVEPGAPHTATTATINGTHERTVDRIVPREDRDLVLAHLDQPISGVAPVTVASAAPTQGQKLEASGYGRTADQWVPADAHTGEFTVDSVGSGTLHLRGSGESNICKGDAGGPVLRDGELVAVASGSYQAGCIGETSERAGATAARTDDLSDWMASQVVALKATPASKNAITLSWTAMTTRYRVYGSQDPNVAIEARNLLGETSDNHFTHTSLPAGQTWHYRVSVLDADGNQVAVSTTVKATSPTATVTDFNGDGKDDIATFKGTTTSVAVSDGEKFGAAAQWSSNLAGNGAIPLTGDFNGDGISDVVTFNNGPVNVALSDGQKFGPTQRWHDHFGLANQKLAVGDVDGDGKDDILAFSGRTYGDVFVSLSDGHQFRPAQKWHDRFALGTEKPAVGDFNGDGKADIITFTDSGAVYVSLSDGSRFVQDGWKWHNHFSPAGEIPAVGDFNGDGKDDIVTFLRGNTGYVYVSLSTGESFVADNDRWSDFFSIRDEWPGVGDFNGDGKSDVVTFTRGGRAQVYVARSDGTAFENGTEWHGDFAGGLEVPLPSAHR</sequence>